<sequence length="542" mass="54409">MSDEQPETPAPADEAQQSEAPTNDNAVPEQPKPQPSDVDLAIIVTPAQAVELNRRAEEIKNGYALLAMKRLENVFDGLDDENAGGEDGAEGQKPGGIDLQAEEDKLHAAMASYAQQMEECGIPNGSPEYLAALEALAAGANATAEEPEQPPASVVPPVEKVVKPVEPLPYHDVWKHGDQPTTDTVVPVVVAEVPEAAEEVVQAAAVPDAAVVEPSAPPVEEAPVAASIPAAAPAKVPKKALPPVVVRPTRGRGRGIPLTKQSIPARTLALSFSTFPTSFPGEASAPLPAQNNGPQFPSPVVMSSLTFNGPNAYQQGGYHQQHHAPAAASNRTATATSVSQLPLDANALRAVHPVASSTSSKTGITPLGGAGFGQRTTTAGGSSRPAVGGGGAGAIGGMTVMNTGSPSTGRYGWSVSAQNNQQQQQSQSSSPKRVAGSQLVGGVSQAIVGGTGLPSSKIIASAAAAGTEAAAAQNAIASPAVTMSLTPRTATTSMPGLIGGGVGGPAVGAGLPPIRNSPTSAAQKLALHAGAGAARRAGGAPH</sequence>
<accession>A0AAD5TUF4</accession>
<feature type="compositionally biased region" description="Polar residues" evidence="1">
    <location>
        <begin position="15"/>
        <end position="25"/>
    </location>
</feature>
<proteinExistence type="predicted"/>
<keyword evidence="3" id="KW-1185">Reference proteome</keyword>
<protein>
    <submittedName>
        <fullName evidence="2">Uncharacterized protein</fullName>
    </submittedName>
</protein>
<reference evidence="2" key="1">
    <citation type="submission" date="2020-05" db="EMBL/GenBank/DDBJ databases">
        <title>Phylogenomic resolution of chytrid fungi.</title>
        <authorList>
            <person name="Stajich J.E."/>
            <person name="Amses K."/>
            <person name="Simmons R."/>
            <person name="Seto K."/>
            <person name="Myers J."/>
            <person name="Bonds A."/>
            <person name="Quandt C.A."/>
            <person name="Barry K."/>
            <person name="Liu P."/>
            <person name="Grigoriev I."/>
            <person name="Longcore J.E."/>
            <person name="James T.Y."/>
        </authorList>
    </citation>
    <scope>NUCLEOTIDE SEQUENCE</scope>
    <source>
        <strain evidence="2">JEL0379</strain>
    </source>
</reference>
<feature type="region of interest" description="Disordered" evidence="1">
    <location>
        <begin position="312"/>
        <end position="335"/>
    </location>
</feature>
<evidence type="ECO:0000313" key="3">
    <source>
        <dbReference type="Proteomes" id="UP001212152"/>
    </source>
</evidence>
<name>A0AAD5TUF4_9FUNG</name>
<dbReference type="Proteomes" id="UP001212152">
    <property type="component" value="Unassembled WGS sequence"/>
</dbReference>
<feature type="region of interest" description="Disordered" evidence="1">
    <location>
        <begin position="1"/>
        <end position="39"/>
    </location>
</feature>
<evidence type="ECO:0000256" key="1">
    <source>
        <dbReference type="SAM" id="MobiDB-lite"/>
    </source>
</evidence>
<feature type="compositionally biased region" description="Low complexity" evidence="1">
    <location>
        <begin position="418"/>
        <end position="430"/>
    </location>
</feature>
<evidence type="ECO:0000313" key="2">
    <source>
        <dbReference type="EMBL" id="KAJ3185618.1"/>
    </source>
</evidence>
<feature type="region of interest" description="Disordered" evidence="1">
    <location>
        <begin position="354"/>
        <end position="437"/>
    </location>
</feature>
<dbReference type="EMBL" id="JADGJQ010000001">
    <property type="protein sequence ID" value="KAJ3185618.1"/>
    <property type="molecule type" value="Genomic_DNA"/>
</dbReference>
<comment type="caution">
    <text evidence="2">The sequence shown here is derived from an EMBL/GenBank/DDBJ whole genome shotgun (WGS) entry which is preliminary data.</text>
</comment>
<gene>
    <name evidence="2" type="ORF">HDU87_000242</name>
</gene>
<feature type="compositionally biased region" description="Gly residues" evidence="1">
    <location>
        <begin position="387"/>
        <end position="396"/>
    </location>
</feature>
<organism evidence="2 3">
    <name type="scientific">Geranomyces variabilis</name>
    <dbReference type="NCBI Taxonomy" id="109894"/>
    <lineage>
        <taxon>Eukaryota</taxon>
        <taxon>Fungi</taxon>
        <taxon>Fungi incertae sedis</taxon>
        <taxon>Chytridiomycota</taxon>
        <taxon>Chytridiomycota incertae sedis</taxon>
        <taxon>Chytridiomycetes</taxon>
        <taxon>Spizellomycetales</taxon>
        <taxon>Powellomycetaceae</taxon>
        <taxon>Geranomyces</taxon>
    </lineage>
</organism>
<dbReference type="AlphaFoldDB" id="A0AAD5TUF4"/>